<accession>A0A3N0YZ47</accession>
<dbReference type="GO" id="GO:0090266">
    <property type="term" value="P:regulation of mitotic cell cycle spindle assembly checkpoint"/>
    <property type="evidence" value="ECO:0007669"/>
    <property type="project" value="TreeGrafter"/>
</dbReference>
<feature type="coiled-coil region" evidence="3">
    <location>
        <begin position="64"/>
        <end position="91"/>
    </location>
</feature>
<evidence type="ECO:0000256" key="4">
    <source>
        <dbReference type="SAM" id="MobiDB-lite"/>
    </source>
</evidence>
<keyword evidence="7" id="KW-1185">Reference proteome</keyword>
<dbReference type="GO" id="GO:0005737">
    <property type="term" value="C:cytoplasm"/>
    <property type="evidence" value="ECO:0007669"/>
    <property type="project" value="UniProtKB-SubCell"/>
</dbReference>
<dbReference type="GO" id="GO:0046600">
    <property type="term" value="P:negative regulation of centriole replication"/>
    <property type="evidence" value="ECO:0007669"/>
    <property type="project" value="TreeGrafter"/>
</dbReference>
<dbReference type="PANTHER" id="PTHR46930:SF1">
    <property type="entry name" value="CDK5 REGULATORY SUBUNIT-ASSOCIATED PROTEIN 2"/>
    <property type="match status" value="1"/>
</dbReference>
<dbReference type="OrthoDB" id="10255000at2759"/>
<feature type="domain" description="Centrosomin N-terminal motif 1" evidence="5">
    <location>
        <begin position="26"/>
        <end position="88"/>
    </location>
</feature>
<gene>
    <name evidence="6" type="ORF">DPX16_3139</name>
</gene>
<dbReference type="GO" id="GO:0001578">
    <property type="term" value="P:microtubule bundle formation"/>
    <property type="evidence" value="ECO:0007669"/>
    <property type="project" value="TreeGrafter"/>
</dbReference>
<keyword evidence="2" id="KW-0963">Cytoplasm</keyword>
<protein>
    <submittedName>
        <fullName evidence="6">Myomegalin</fullName>
    </submittedName>
</protein>
<dbReference type="Proteomes" id="UP000281406">
    <property type="component" value="Unassembled WGS sequence"/>
</dbReference>
<dbReference type="GO" id="GO:0043015">
    <property type="term" value="F:gamma-tubulin binding"/>
    <property type="evidence" value="ECO:0007669"/>
    <property type="project" value="TreeGrafter"/>
</dbReference>
<evidence type="ECO:0000259" key="5">
    <source>
        <dbReference type="Pfam" id="PF07989"/>
    </source>
</evidence>
<evidence type="ECO:0000256" key="3">
    <source>
        <dbReference type="SAM" id="Coils"/>
    </source>
</evidence>
<proteinExistence type="predicted"/>
<feature type="region of interest" description="Disordered" evidence="4">
    <location>
        <begin position="153"/>
        <end position="193"/>
    </location>
</feature>
<dbReference type="InterPro" id="IPR042791">
    <property type="entry name" value="CDK5RAP2"/>
</dbReference>
<organism evidence="6 7">
    <name type="scientific">Anabarilius grahami</name>
    <name type="common">Kanglang fish</name>
    <name type="synonym">Barilius grahami</name>
    <dbReference type="NCBI Taxonomy" id="495550"/>
    <lineage>
        <taxon>Eukaryota</taxon>
        <taxon>Metazoa</taxon>
        <taxon>Chordata</taxon>
        <taxon>Craniata</taxon>
        <taxon>Vertebrata</taxon>
        <taxon>Euteleostomi</taxon>
        <taxon>Actinopterygii</taxon>
        <taxon>Neopterygii</taxon>
        <taxon>Teleostei</taxon>
        <taxon>Ostariophysi</taxon>
        <taxon>Cypriniformes</taxon>
        <taxon>Xenocyprididae</taxon>
        <taxon>Xenocypridinae</taxon>
        <taxon>Xenocypridinae incertae sedis</taxon>
        <taxon>Anabarilius</taxon>
    </lineage>
</organism>
<keyword evidence="3" id="KW-0175">Coiled coil</keyword>
<comment type="subcellular location">
    <subcellularLocation>
        <location evidence="1">Cytoplasm</location>
    </subcellularLocation>
</comment>
<sequence length="280" mass="32670">MIGNGPVFHNELDRRSGKREQRCARAHLNDLKKENFSLKLRIYFLEERIQQKFEDSSDDIYRTNIELKVEVESLKQELQEKQQLLDKALYVHLPDQSTYISTLAFFCLCGCGNERDRTTAESLTNHNEAELQRRCGERQQEIDHMQQLARNEAERMASLAESHSQHPSVAMETVPKETSGDSSPQPDEDADRERIEQLSAALCCKERLIQELTEERTDLRQRVRLMEEQLQQLSASLLQKERDVQFYQEELGRERLRVQQEMQVSVCNSLQAGEIDQGWS</sequence>
<evidence type="ECO:0000256" key="2">
    <source>
        <dbReference type="ARBA" id="ARBA00022490"/>
    </source>
</evidence>
<dbReference type="EMBL" id="RJVU01018580">
    <property type="protein sequence ID" value="ROL51450.1"/>
    <property type="molecule type" value="Genomic_DNA"/>
</dbReference>
<evidence type="ECO:0000256" key="1">
    <source>
        <dbReference type="ARBA" id="ARBA00004496"/>
    </source>
</evidence>
<dbReference type="GO" id="GO:0000132">
    <property type="term" value="P:establishment of mitotic spindle orientation"/>
    <property type="evidence" value="ECO:0007669"/>
    <property type="project" value="TreeGrafter"/>
</dbReference>
<dbReference type="GO" id="GO:0007099">
    <property type="term" value="P:centriole replication"/>
    <property type="evidence" value="ECO:0007669"/>
    <property type="project" value="TreeGrafter"/>
</dbReference>
<dbReference type="Pfam" id="PF07989">
    <property type="entry name" value="Cnn_1N"/>
    <property type="match status" value="1"/>
</dbReference>
<dbReference type="GO" id="GO:0097431">
    <property type="term" value="C:mitotic spindle pole"/>
    <property type="evidence" value="ECO:0007669"/>
    <property type="project" value="TreeGrafter"/>
</dbReference>
<dbReference type="PANTHER" id="PTHR46930">
    <property type="entry name" value="CDK5 REGULATORY SUBUNIT-ASSOCIATED PROTEIN 2"/>
    <property type="match status" value="1"/>
</dbReference>
<dbReference type="GO" id="GO:0035371">
    <property type="term" value="C:microtubule plus-end"/>
    <property type="evidence" value="ECO:0007669"/>
    <property type="project" value="TreeGrafter"/>
</dbReference>
<dbReference type="AlphaFoldDB" id="A0A3N0YZ47"/>
<dbReference type="InterPro" id="IPR012943">
    <property type="entry name" value="Cnn_1N"/>
</dbReference>
<comment type="caution">
    <text evidence="6">The sequence shown here is derived from an EMBL/GenBank/DDBJ whole genome shotgun (WGS) entry which is preliminary data.</text>
</comment>
<dbReference type="GO" id="GO:0007059">
    <property type="term" value="P:chromosome segregation"/>
    <property type="evidence" value="ECO:0007669"/>
    <property type="project" value="TreeGrafter"/>
</dbReference>
<dbReference type="GO" id="GO:0008017">
    <property type="term" value="F:microtubule binding"/>
    <property type="evidence" value="ECO:0007669"/>
    <property type="project" value="TreeGrafter"/>
</dbReference>
<name>A0A3N0YZ47_ANAGA</name>
<evidence type="ECO:0000313" key="6">
    <source>
        <dbReference type="EMBL" id="ROL51450.1"/>
    </source>
</evidence>
<evidence type="ECO:0000313" key="7">
    <source>
        <dbReference type="Proteomes" id="UP000281406"/>
    </source>
</evidence>
<dbReference type="GO" id="GO:0000242">
    <property type="term" value="C:pericentriolar material"/>
    <property type="evidence" value="ECO:0007669"/>
    <property type="project" value="TreeGrafter"/>
</dbReference>
<reference evidence="6 7" key="1">
    <citation type="submission" date="2018-10" db="EMBL/GenBank/DDBJ databases">
        <title>Genome assembly for a Yunnan-Guizhou Plateau 3E fish, Anabarilius grahami (Regan), and its evolutionary and genetic applications.</title>
        <authorList>
            <person name="Jiang W."/>
        </authorList>
    </citation>
    <scope>NUCLEOTIDE SEQUENCE [LARGE SCALE GENOMIC DNA]</scope>
    <source>
        <strain evidence="6">AG-KIZ</strain>
        <tissue evidence="6">Muscle</tissue>
    </source>
</reference>
<feature type="coiled-coil region" evidence="3">
    <location>
        <begin position="209"/>
        <end position="250"/>
    </location>
</feature>